<dbReference type="PATRIC" id="fig|68170.10.peg.6557"/>
<dbReference type="Pfam" id="PF00441">
    <property type="entry name" value="Acyl-CoA_dh_1"/>
    <property type="match status" value="1"/>
</dbReference>
<keyword evidence="3" id="KW-0285">Flavoprotein</keyword>
<dbReference type="PIRSF" id="PIRSF016578">
    <property type="entry name" value="HsaA"/>
    <property type="match status" value="1"/>
</dbReference>
<comment type="caution">
    <text evidence="7">The sequence shown here is derived from an EMBL/GenBank/DDBJ whole genome shotgun (WGS) entry which is preliminary data.</text>
</comment>
<dbReference type="GO" id="GO:0050660">
    <property type="term" value="F:flavin adenine dinucleotide binding"/>
    <property type="evidence" value="ECO:0007669"/>
    <property type="project" value="InterPro"/>
</dbReference>
<gene>
    <name evidence="7" type="ORF">UK23_06285</name>
</gene>
<organism evidence="7 8">
    <name type="scientific">Lentzea aerocolonigenes</name>
    <name type="common">Lechevalieria aerocolonigenes</name>
    <name type="synonym">Saccharothrix aerocolonigenes</name>
    <dbReference type="NCBI Taxonomy" id="68170"/>
    <lineage>
        <taxon>Bacteria</taxon>
        <taxon>Bacillati</taxon>
        <taxon>Actinomycetota</taxon>
        <taxon>Actinomycetes</taxon>
        <taxon>Pseudonocardiales</taxon>
        <taxon>Pseudonocardiaceae</taxon>
        <taxon>Lentzea</taxon>
    </lineage>
</organism>
<evidence type="ECO:0000313" key="7">
    <source>
        <dbReference type="EMBL" id="KJK51582.1"/>
    </source>
</evidence>
<dbReference type="AlphaFoldDB" id="A0A0F0HB77"/>
<dbReference type="Gene3D" id="1.20.140.10">
    <property type="entry name" value="Butyryl-CoA Dehydrogenase, subunit A, domain 3"/>
    <property type="match status" value="1"/>
</dbReference>
<dbReference type="InterPro" id="IPR009075">
    <property type="entry name" value="AcylCo_DH/oxidase_C"/>
</dbReference>
<dbReference type="OrthoDB" id="2986495at2"/>
<dbReference type="GO" id="GO:0003995">
    <property type="term" value="F:acyl-CoA dehydrogenase activity"/>
    <property type="evidence" value="ECO:0007669"/>
    <property type="project" value="TreeGrafter"/>
</dbReference>
<dbReference type="InterPro" id="IPR046373">
    <property type="entry name" value="Acyl-CoA_Oxase/DH_mid-dom_sf"/>
</dbReference>
<sequence>MLTPSQRAERALPVLRENARRVDGDAVFPAESLAALREGGLMGLLVPVADGGLGGGLGDLVDTAQLLASACTSTAMIWAMHCQQVDVVVRHGSPALRARLLPRIAAGEVYLASITSEKQTGGHLLTSAAPLQHNDNGVLVERVAPIVTGGAVADGFLMTMLDAPGASPREVTLVYADREQLDVRVSGDWNPLGMRGTHSVALTLSGVVPEDQIVGARGEFGEVAVSSMIPLAHLAWAACWLGTARQALSDLVTVFRSPGRPRSVDLKSDLVAERLARVRMDVEVVSAYLRQTEQEISRCRAGGGDLSATPVQIHLNTLKVIAAELTYRAADQCVQLGGMALGYLADAPVPFERHLRDLRSASLNYANDRLLTASGTLCLLDKSVSLLGDRA</sequence>
<dbReference type="InterPro" id="IPR009100">
    <property type="entry name" value="AcylCoA_DH/oxidase_NM_dom_sf"/>
</dbReference>
<comment type="similarity">
    <text evidence="2">Belongs to the acyl-CoA dehydrogenase family.</text>
</comment>
<dbReference type="PANTHER" id="PTHR43884">
    <property type="entry name" value="ACYL-COA DEHYDROGENASE"/>
    <property type="match status" value="1"/>
</dbReference>
<feature type="domain" description="Acyl-CoA dehydrogenase/oxidase C-terminal" evidence="5">
    <location>
        <begin position="233"/>
        <end position="361"/>
    </location>
</feature>
<comment type="cofactor">
    <cofactor evidence="1">
        <name>FAD</name>
        <dbReference type="ChEBI" id="CHEBI:57692"/>
    </cofactor>
</comment>
<dbReference type="Proteomes" id="UP000033393">
    <property type="component" value="Unassembled WGS sequence"/>
</dbReference>
<name>A0A0F0HB77_LENAE</name>
<accession>A0A0F0HB77</accession>
<dbReference type="InterPro" id="IPR013786">
    <property type="entry name" value="AcylCoA_DH/ox_N"/>
</dbReference>
<evidence type="ECO:0000259" key="5">
    <source>
        <dbReference type="Pfam" id="PF00441"/>
    </source>
</evidence>
<dbReference type="Pfam" id="PF02771">
    <property type="entry name" value="Acyl-CoA_dh_N"/>
    <property type="match status" value="1"/>
</dbReference>
<evidence type="ECO:0000256" key="2">
    <source>
        <dbReference type="ARBA" id="ARBA00009347"/>
    </source>
</evidence>
<evidence type="ECO:0000256" key="3">
    <source>
        <dbReference type="ARBA" id="ARBA00022630"/>
    </source>
</evidence>
<reference evidence="7 8" key="1">
    <citation type="submission" date="2015-02" db="EMBL/GenBank/DDBJ databases">
        <authorList>
            <person name="Ju K.-S."/>
            <person name="Doroghazi J.R."/>
            <person name="Metcalf W."/>
        </authorList>
    </citation>
    <scope>NUCLEOTIDE SEQUENCE [LARGE SCALE GENOMIC DNA]</scope>
    <source>
        <strain evidence="7 8">NRRL B-16140</strain>
    </source>
</reference>
<dbReference type="SUPFAM" id="SSF47203">
    <property type="entry name" value="Acyl-CoA dehydrogenase C-terminal domain-like"/>
    <property type="match status" value="1"/>
</dbReference>
<protein>
    <submittedName>
        <fullName evidence="7">Acyl-CoA dehydrogenase</fullName>
    </submittedName>
</protein>
<dbReference type="PANTHER" id="PTHR43884:SF12">
    <property type="entry name" value="ISOVALERYL-COA DEHYDROGENASE, MITOCHONDRIAL-RELATED"/>
    <property type="match status" value="1"/>
</dbReference>
<dbReference type="InterPro" id="IPR037069">
    <property type="entry name" value="AcylCoA_DH/ox_N_sf"/>
</dbReference>
<keyword evidence="8" id="KW-1185">Reference proteome</keyword>
<dbReference type="SUPFAM" id="SSF56645">
    <property type="entry name" value="Acyl-CoA dehydrogenase NM domain-like"/>
    <property type="match status" value="1"/>
</dbReference>
<evidence type="ECO:0000256" key="4">
    <source>
        <dbReference type="ARBA" id="ARBA00022827"/>
    </source>
</evidence>
<dbReference type="Gene3D" id="2.40.110.10">
    <property type="entry name" value="Butyryl-CoA Dehydrogenase, subunit A, domain 2"/>
    <property type="match status" value="1"/>
</dbReference>
<dbReference type="Gene3D" id="1.10.540.10">
    <property type="entry name" value="Acyl-CoA dehydrogenase/oxidase, N-terminal domain"/>
    <property type="match status" value="1"/>
</dbReference>
<evidence type="ECO:0000259" key="6">
    <source>
        <dbReference type="Pfam" id="PF02771"/>
    </source>
</evidence>
<evidence type="ECO:0000313" key="8">
    <source>
        <dbReference type="Proteomes" id="UP000033393"/>
    </source>
</evidence>
<feature type="domain" description="Acyl-CoA dehydrogenase/oxidase N-terminal" evidence="6">
    <location>
        <begin position="15"/>
        <end position="108"/>
    </location>
</feature>
<proteinExistence type="inferred from homology"/>
<evidence type="ECO:0000256" key="1">
    <source>
        <dbReference type="ARBA" id="ARBA00001974"/>
    </source>
</evidence>
<dbReference type="InterPro" id="IPR036250">
    <property type="entry name" value="AcylCo_DH-like_C"/>
</dbReference>
<dbReference type="EMBL" id="JYJG01000030">
    <property type="protein sequence ID" value="KJK51582.1"/>
    <property type="molecule type" value="Genomic_DNA"/>
</dbReference>
<keyword evidence="4" id="KW-0274">FAD</keyword>